<name>A0A556PTQ6_9BACI</name>
<dbReference type="SUPFAM" id="SSF81301">
    <property type="entry name" value="Nucleotidyltransferase"/>
    <property type="match status" value="1"/>
</dbReference>
<proteinExistence type="inferred from homology"/>
<dbReference type="GO" id="GO:0043023">
    <property type="term" value="F:ribosomal large subunit binding"/>
    <property type="evidence" value="ECO:0007669"/>
    <property type="project" value="TreeGrafter"/>
</dbReference>
<dbReference type="Proteomes" id="UP000316425">
    <property type="component" value="Unassembled WGS sequence"/>
</dbReference>
<dbReference type="Pfam" id="PF02410">
    <property type="entry name" value="RsfS"/>
    <property type="match status" value="1"/>
</dbReference>
<dbReference type="OrthoDB" id="9793681at2"/>
<dbReference type="InterPro" id="IPR004394">
    <property type="entry name" value="Iojap/RsfS/C7orf30"/>
</dbReference>
<keyword evidence="4 5" id="KW-0810">Translation regulation</keyword>
<dbReference type="EMBL" id="VMHE01000001">
    <property type="protein sequence ID" value="TSJ67771.1"/>
    <property type="molecule type" value="Genomic_DNA"/>
</dbReference>
<dbReference type="GO" id="GO:0042256">
    <property type="term" value="P:cytosolic ribosome assembly"/>
    <property type="evidence" value="ECO:0007669"/>
    <property type="project" value="UniProtKB-UniRule"/>
</dbReference>
<evidence type="ECO:0000256" key="3">
    <source>
        <dbReference type="ARBA" id="ARBA00022491"/>
    </source>
</evidence>
<dbReference type="Gene3D" id="3.30.460.10">
    <property type="entry name" value="Beta Polymerase, domain 2"/>
    <property type="match status" value="1"/>
</dbReference>
<comment type="caution">
    <text evidence="6">The sequence shown here is derived from an EMBL/GenBank/DDBJ whole genome shotgun (WGS) entry which is preliminary data.</text>
</comment>
<evidence type="ECO:0000256" key="5">
    <source>
        <dbReference type="HAMAP-Rule" id="MF_01477"/>
    </source>
</evidence>
<accession>A0A556PTQ6</accession>
<sequence length="114" mass="12924">MDSKQLLEIAAKACDDKSGQEIVALDMKEVSLIADYFLICSGNTERQVDAISKSIKDAVEEQGKEVKRIEGKDQARWVLVDLEDVVVHIFHKEERAYYNLEKLWGDASKVDLPI</sequence>
<keyword evidence="3 5" id="KW-0678">Repressor</keyword>
<gene>
    <name evidence="5 6" type="primary">rsfS</name>
    <name evidence="6" type="ORF">FPQ13_01515</name>
</gene>
<evidence type="ECO:0000256" key="4">
    <source>
        <dbReference type="ARBA" id="ARBA00022845"/>
    </source>
</evidence>
<dbReference type="GO" id="GO:0090071">
    <property type="term" value="P:negative regulation of ribosome biogenesis"/>
    <property type="evidence" value="ECO:0007669"/>
    <property type="project" value="UniProtKB-UniRule"/>
</dbReference>
<evidence type="ECO:0000256" key="1">
    <source>
        <dbReference type="ARBA" id="ARBA00010574"/>
    </source>
</evidence>
<evidence type="ECO:0000313" key="6">
    <source>
        <dbReference type="EMBL" id="TSJ67771.1"/>
    </source>
</evidence>
<dbReference type="AlphaFoldDB" id="A0A556PTQ6"/>
<dbReference type="InterPro" id="IPR043519">
    <property type="entry name" value="NT_sf"/>
</dbReference>
<comment type="subunit">
    <text evidence="5">Interacts with ribosomal protein uL14 (rplN).</text>
</comment>
<keyword evidence="7" id="KW-1185">Reference proteome</keyword>
<dbReference type="GO" id="GO:0005737">
    <property type="term" value="C:cytoplasm"/>
    <property type="evidence" value="ECO:0007669"/>
    <property type="project" value="UniProtKB-SubCell"/>
</dbReference>
<keyword evidence="2 5" id="KW-0963">Cytoplasm</keyword>
<dbReference type="FunFam" id="3.30.460.10:FF:000015">
    <property type="entry name" value="Ribosomal silencing factor RsfS"/>
    <property type="match status" value="1"/>
</dbReference>
<dbReference type="PANTHER" id="PTHR21043:SF0">
    <property type="entry name" value="MITOCHONDRIAL ASSEMBLY OF RIBOSOMAL LARGE SUBUNIT PROTEIN 1"/>
    <property type="match status" value="1"/>
</dbReference>
<reference evidence="6 7" key="1">
    <citation type="submission" date="2019-07" db="EMBL/GenBank/DDBJ databases">
        <title>Allobacillus sp. nov. SKP isolated from shrimp paste of Euphausiacea.</title>
        <authorList>
            <person name="Kanchanasin P."/>
            <person name="Tanasupawat S."/>
            <person name="Shi W."/>
            <person name="Wu L."/>
            <person name="Ma J."/>
        </authorList>
    </citation>
    <scope>NUCLEOTIDE SEQUENCE [LARGE SCALE GENOMIC DNA]</scope>
    <source>
        <strain evidence="6 7">SKP4-8</strain>
    </source>
</reference>
<dbReference type="NCBIfam" id="TIGR00090">
    <property type="entry name" value="rsfS_iojap_ybeB"/>
    <property type="match status" value="1"/>
</dbReference>
<evidence type="ECO:0000313" key="7">
    <source>
        <dbReference type="Proteomes" id="UP000316425"/>
    </source>
</evidence>
<dbReference type="RefSeq" id="WP_144087530.1">
    <property type="nucleotide sequence ID" value="NZ_VMHE01000001.1"/>
</dbReference>
<comment type="similarity">
    <text evidence="1 5">Belongs to the Iojap/RsfS family.</text>
</comment>
<comment type="subcellular location">
    <subcellularLocation>
        <location evidence="5">Cytoplasm</location>
    </subcellularLocation>
</comment>
<organism evidence="6 7">
    <name type="scientific">Allobacillus salarius</name>
    <dbReference type="NCBI Taxonomy" id="1955272"/>
    <lineage>
        <taxon>Bacteria</taxon>
        <taxon>Bacillati</taxon>
        <taxon>Bacillota</taxon>
        <taxon>Bacilli</taxon>
        <taxon>Bacillales</taxon>
        <taxon>Bacillaceae</taxon>
        <taxon>Allobacillus</taxon>
    </lineage>
</organism>
<protein>
    <recommendedName>
        <fullName evidence="5">Ribosomal silencing factor RsfS</fullName>
    </recommendedName>
</protein>
<comment type="function">
    <text evidence="5">Functions as a ribosomal silencing factor. Interacts with ribosomal protein uL14 (rplN), blocking formation of intersubunit bridge B8. Prevents association of the 30S and 50S ribosomal subunits and the formation of functional ribosomes, thus repressing translation.</text>
</comment>
<dbReference type="PANTHER" id="PTHR21043">
    <property type="entry name" value="IOJAP SUPERFAMILY ORTHOLOG"/>
    <property type="match status" value="1"/>
</dbReference>
<dbReference type="HAMAP" id="MF_01477">
    <property type="entry name" value="Iojap_RsfS"/>
    <property type="match status" value="1"/>
</dbReference>
<evidence type="ECO:0000256" key="2">
    <source>
        <dbReference type="ARBA" id="ARBA00022490"/>
    </source>
</evidence>
<dbReference type="GO" id="GO:0017148">
    <property type="term" value="P:negative regulation of translation"/>
    <property type="evidence" value="ECO:0007669"/>
    <property type="project" value="UniProtKB-UniRule"/>
</dbReference>